<evidence type="ECO:0000256" key="1">
    <source>
        <dbReference type="SAM" id="Phobius"/>
    </source>
</evidence>
<dbReference type="PANTHER" id="PTHR11040">
    <property type="entry name" value="ZINC/IRON TRANSPORTER"/>
    <property type="match status" value="1"/>
</dbReference>
<reference evidence="2" key="1">
    <citation type="journal article" date="2014" name="Front. Microbiol.">
        <title>High frequency of phylogenetically diverse reductive dehalogenase-homologous genes in deep subseafloor sedimentary metagenomes.</title>
        <authorList>
            <person name="Kawai M."/>
            <person name="Futagami T."/>
            <person name="Toyoda A."/>
            <person name="Takaki Y."/>
            <person name="Nishi S."/>
            <person name="Hori S."/>
            <person name="Arai W."/>
            <person name="Tsubouchi T."/>
            <person name="Morono Y."/>
            <person name="Uchiyama I."/>
            <person name="Ito T."/>
            <person name="Fujiyama A."/>
            <person name="Inagaki F."/>
            <person name="Takami H."/>
        </authorList>
    </citation>
    <scope>NUCLEOTIDE SEQUENCE</scope>
    <source>
        <strain evidence="2">Expedition CK06-06</strain>
    </source>
</reference>
<gene>
    <name evidence="2" type="ORF">S06H3_23724</name>
</gene>
<feature type="transmembrane region" description="Helical" evidence="1">
    <location>
        <begin position="39"/>
        <end position="64"/>
    </location>
</feature>
<dbReference type="GO" id="GO:0005385">
    <property type="term" value="F:zinc ion transmembrane transporter activity"/>
    <property type="evidence" value="ECO:0007669"/>
    <property type="project" value="TreeGrafter"/>
</dbReference>
<sequence length="143" mass="15448">MNLGFENIGVALLFTTLAGFSTGIGSTIAYFIKKPKMQYLSFSLGFSAGVMIYISFMELIPSAIKNVGELWGVIAFFIGIGFIGLIDIVIPKTENPHHFIETSTTTKNQIDKPLLRTGLFTALAIGIHNLPEGLATFGTTLSD</sequence>
<feature type="transmembrane region" description="Helical" evidence="1">
    <location>
        <begin position="70"/>
        <end position="90"/>
    </location>
</feature>
<organism evidence="2">
    <name type="scientific">marine sediment metagenome</name>
    <dbReference type="NCBI Taxonomy" id="412755"/>
    <lineage>
        <taxon>unclassified sequences</taxon>
        <taxon>metagenomes</taxon>
        <taxon>ecological metagenomes</taxon>
    </lineage>
</organism>
<evidence type="ECO:0000313" key="2">
    <source>
        <dbReference type="EMBL" id="GAI10051.1"/>
    </source>
</evidence>
<keyword evidence="1" id="KW-1133">Transmembrane helix</keyword>
<keyword evidence="1" id="KW-0472">Membrane</keyword>
<comment type="caution">
    <text evidence="2">The sequence shown here is derived from an EMBL/GenBank/DDBJ whole genome shotgun (WGS) entry which is preliminary data.</text>
</comment>
<proteinExistence type="predicted"/>
<dbReference type="PANTHER" id="PTHR11040:SF205">
    <property type="entry name" value="ZINC TRANSPORTER ZUPT"/>
    <property type="match status" value="1"/>
</dbReference>
<dbReference type="EMBL" id="BARV01012967">
    <property type="protein sequence ID" value="GAI10051.1"/>
    <property type="molecule type" value="Genomic_DNA"/>
</dbReference>
<dbReference type="GO" id="GO:0016020">
    <property type="term" value="C:membrane"/>
    <property type="evidence" value="ECO:0007669"/>
    <property type="project" value="TreeGrafter"/>
</dbReference>
<protein>
    <recommendedName>
        <fullName evidence="3">Zinc/iron permease</fullName>
    </recommendedName>
</protein>
<feature type="transmembrane region" description="Helical" evidence="1">
    <location>
        <begin position="12"/>
        <end position="32"/>
    </location>
</feature>
<name>X1LW97_9ZZZZ</name>
<keyword evidence="1" id="KW-0812">Transmembrane</keyword>
<dbReference type="AlphaFoldDB" id="X1LW97"/>
<feature type="non-terminal residue" evidence="2">
    <location>
        <position position="143"/>
    </location>
</feature>
<evidence type="ECO:0008006" key="3">
    <source>
        <dbReference type="Google" id="ProtNLM"/>
    </source>
</evidence>
<accession>X1LW97</accession>